<comment type="caution">
    <text evidence="10">The sequence shown here is derived from an EMBL/GenBank/DDBJ whole genome shotgun (WGS) entry which is preliminary data.</text>
</comment>
<evidence type="ECO:0000256" key="7">
    <source>
        <dbReference type="ARBA" id="ARBA00029483"/>
    </source>
</evidence>
<evidence type="ECO:0000256" key="9">
    <source>
        <dbReference type="ARBA" id="ARBA00030321"/>
    </source>
</evidence>
<dbReference type="GO" id="GO:0005186">
    <property type="term" value="F:pheromone activity"/>
    <property type="evidence" value="ECO:0007669"/>
    <property type="project" value="UniProtKB-KW"/>
</dbReference>
<dbReference type="RefSeq" id="WP_089525615.1">
    <property type="nucleotide sequence ID" value="NZ_NMUQ01000002.1"/>
</dbReference>
<evidence type="ECO:0000313" key="11">
    <source>
        <dbReference type="Proteomes" id="UP000215145"/>
    </source>
</evidence>
<keyword evidence="2" id="KW-0964">Secreted</keyword>
<comment type="subcellular location">
    <subcellularLocation>
        <location evidence="1">Secreted</location>
    </subcellularLocation>
</comment>
<accession>A0A229NY23</accession>
<keyword evidence="11" id="KW-1185">Reference proteome</keyword>
<name>A0A229NY23_9BACL</name>
<gene>
    <name evidence="10" type="ORF">CGZ75_18170</name>
</gene>
<protein>
    <recommendedName>
        <fullName evidence="8">ComX pheromone</fullName>
    </recommendedName>
    <alternativeName>
        <fullName evidence="9">Competence pheromone</fullName>
    </alternativeName>
</protein>
<evidence type="ECO:0000256" key="1">
    <source>
        <dbReference type="ARBA" id="ARBA00004613"/>
    </source>
</evidence>
<keyword evidence="3" id="KW-0588">Pheromone</keyword>
<sequence>MLKEMIQAMVKDPGSLLRAQGGQLQLAGLSDVEQRAFVDVVSKRESGSEPRLFQENVWM</sequence>
<dbReference type="AlphaFoldDB" id="A0A229NY23"/>
<keyword evidence="6" id="KW-0636">Prenylation</keyword>
<proteinExistence type="predicted"/>
<keyword evidence="4" id="KW-0178">Competence</keyword>
<evidence type="ECO:0000256" key="5">
    <source>
        <dbReference type="ARBA" id="ARBA00023288"/>
    </source>
</evidence>
<comment type="subunit">
    <text evidence="7">Interacts directly with the sensor histidine kinase ComP and stimulates its activity.</text>
</comment>
<dbReference type="GO" id="GO:0030420">
    <property type="term" value="P:establishment of competence for transformation"/>
    <property type="evidence" value="ECO:0007669"/>
    <property type="project" value="UniProtKB-KW"/>
</dbReference>
<dbReference type="InterPro" id="IPR009233">
    <property type="entry name" value="Competence_ComX_Bacillus"/>
</dbReference>
<evidence type="ECO:0000313" key="10">
    <source>
        <dbReference type="EMBL" id="OXM14798.1"/>
    </source>
</evidence>
<dbReference type="EMBL" id="NMUQ01000002">
    <property type="protein sequence ID" value="OXM14798.1"/>
    <property type="molecule type" value="Genomic_DNA"/>
</dbReference>
<dbReference type="Pfam" id="PF05952">
    <property type="entry name" value="ComX"/>
    <property type="match status" value="1"/>
</dbReference>
<organism evidence="10 11">
    <name type="scientific">Paenibacillus herberti</name>
    <dbReference type="NCBI Taxonomy" id="1619309"/>
    <lineage>
        <taxon>Bacteria</taxon>
        <taxon>Bacillati</taxon>
        <taxon>Bacillota</taxon>
        <taxon>Bacilli</taxon>
        <taxon>Bacillales</taxon>
        <taxon>Paenibacillaceae</taxon>
        <taxon>Paenibacillus</taxon>
    </lineage>
</organism>
<evidence type="ECO:0000256" key="6">
    <source>
        <dbReference type="ARBA" id="ARBA00023289"/>
    </source>
</evidence>
<dbReference type="Proteomes" id="UP000215145">
    <property type="component" value="Unassembled WGS sequence"/>
</dbReference>
<evidence type="ECO:0000256" key="4">
    <source>
        <dbReference type="ARBA" id="ARBA00023287"/>
    </source>
</evidence>
<keyword evidence="5" id="KW-0449">Lipoprotein</keyword>
<evidence type="ECO:0000256" key="3">
    <source>
        <dbReference type="ARBA" id="ARBA00023044"/>
    </source>
</evidence>
<dbReference type="GO" id="GO:0005576">
    <property type="term" value="C:extracellular region"/>
    <property type="evidence" value="ECO:0007669"/>
    <property type="project" value="UniProtKB-SubCell"/>
</dbReference>
<evidence type="ECO:0000256" key="8">
    <source>
        <dbReference type="ARBA" id="ARBA00029545"/>
    </source>
</evidence>
<reference evidence="10 11" key="1">
    <citation type="submission" date="2017-07" db="EMBL/GenBank/DDBJ databases">
        <title>Paenibacillus herberti R33 genome sequencing and assembly.</title>
        <authorList>
            <person name="Su W."/>
        </authorList>
    </citation>
    <scope>NUCLEOTIDE SEQUENCE [LARGE SCALE GENOMIC DNA]</scope>
    <source>
        <strain evidence="10 11">R33</strain>
    </source>
</reference>
<evidence type="ECO:0000256" key="2">
    <source>
        <dbReference type="ARBA" id="ARBA00022525"/>
    </source>
</evidence>